<dbReference type="InterPro" id="IPR036775">
    <property type="entry name" value="DNA_pol_Y-fam_lit_finger_sf"/>
</dbReference>
<dbReference type="PANTHER" id="PTHR11076">
    <property type="entry name" value="DNA REPAIR POLYMERASE UMUC / TRANSFERASE FAMILY MEMBER"/>
    <property type="match status" value="1"/>
</dbReference>
<keyword evidence="11 17" id="KW-0460">Magnesium</keyword>
<evidence type="ECO:0000256" key="9">
    <source>
        <dbReference type="ARBA" id="ARBA00022723"/>
    </source>
</evidence>
<dbReference type="AlphaFoldDB" id="A0A4R3LLZ0"/>
<dbReference type="GO" id="GO:0042276">
    <property type="term" value="P:error-prone translesion synthesis"/>
    <property type="evidence" value="ECO:0007669"/>
    <property type="project" value="TreeGrafter"/>
</dbReference>
<accession>A0A4R3LLZ0</accession>
<keyword evidence="20" id="KW-1185">Reference proteome</keyword>
<evidence type="ECO:0000256" key="17">
    <source>
        <dbReference type="HAMAP-Rule" id="MF_01113"/>
    </source>
</evidence>
<feature type="binding site" evidence="17">
    <location>
        <position position="46"/>
    </location>
    <ligand>
        <name>Mg(2+)</name>
        <dbReference type="ChEBI" id="CHEBI:18420"/>
    </ligand>
</feature>
<evidence type="ECO:0000313" key="19">
    <source>
        <dbReference type="EMBL" id="TCT00991.1"/>
    </source>
</evidence>
<dbReference type="Gene3D" id="1.10.150.20">
    <property type="entry name" value="5' to 3' exonuclease, C-terminal subdomain"/>
    <property type="match status" value="1"/>
</dbReference>
<keyword evidence="13 17" id="KW-0238">DNA-binding</keyword>
<proteinExistence type="inferred from homology"/>
<keyword evidence="12 17" id="KW-0239">DNA-directed DNA polymerase</keyword>
<dbReference type="GO" id="GO:0006281">
    <property type="term" value="P:DNA repair"/>
    <property type="evidence" value="ECO:0007669"/>
    <property type="project" value="UniProtKB-UniRule"/>
</dbReference>
<dbReference type="PANTHER" id="PTHR11076:SF33">
    <property type="entry name" value="DNA POLYMERASE KAPPA"/>
    <property type="match status" value="1"/>
</dbReference>
<evidence type="ECO:0000256" key="4">
    <source>
        <dbReference type="ARBA" id="ARBA00022457"/>
    </source>
</evidence>
<evidence type="ECO:0000256" key="2">
    <source>
        <dbReference type="ARBA" id="ARBA00010945"/>
    </source>
</evidence>
<feature type="site" description="Substrate discrimination" evidence="17">
    <location>
        <position position="51"/>
    </location>
</feature>
<keyword evidence="4 17" id="KW-0515">Mutator protein</keyword>
<evidence type="ECO:0000256" key="12">
    <source>
        <dbReference type="ARBA" id="ARBA00022932"/>
    </source>
</evidence>
<reference evidence="19 20" key="1">
    <citation type="submission" date="2019-03" db="EMBL/GenBank/DDBJ databases">
        <title>Genomic Encyclopedia of Type Strains, Phase IV (KMG-IV): sequencing the most valuable type-strain genomes for metagenomic binning, comparative biology and taxonomic classification.</title>
        <authorList>
            <person name="Goeker M."/>
        </authorList>
    </citation>
    <scope>NUCLEOTIDE SEQUENCE [LARGE SCALE GENOMIC DNA]</scope>
    <source>
        <strain evidence="19 20">DSM 9035</strain>
    </source>
</reference>
<dbReference type="PROSITE" id="PS50173">
    <property type="entry name" value="UMUC"/>
    <property type="match status" value="1"/>
</dbReference>
<comment type="function">
    <text evidence="15 17">Poorly processive, error-prone DNA polymerase involved in untargeted mutagenesis. Copies undamaged DNA at stalled replication forks, which arise in vivo from mismatched or misaligned primer ends. These misaligned primers can be extended by PolIV. Exhibits no 3'-5' exonuclease (proofreading) activity. May be involved in translesional synthesis, in conjunction with the beta clamp from PolIII.</text>
</comment>
<dbReference type="Gene3D" id="3.30.1490.100">
    <property type="entry name" value="DNA polymerase, Y-family, little finger domain"/>
    <property type="match status" value="1"/>
</dbReference>
<evidence type="ECO:0000256" key="6">
    <source>
        <dbReference type="ARBA" id="ARBA00022679"/>
    </source>
</evidence>
<comment type="subunit">
    <text evidence="3 17">Monomer.</text>
</comment>
<dbReference type="FunFam" id="3.30.1490.100:FF:000004">
    <property type="entry name" value="DNA polymerase IV"/>
    <property type="match status" value="1"/>
</dbReference>
<dbReference type="CDD" id="cd03586">
    <property type="entry name" value="PolY_Pol_IV_kappa"/>
    <property type="match status" value="1"/>
</dbReference>
<dbReference type="Gene3D" id="3.30.70.270">
    <property type="match status" value="1"/>
</dbReference>
<name>A0A4R3LLZ0_9HYPH</name>
<dbReference type="Proteomes" id="UP000294664">
    <property type="component" value="Unassembled WGS sequence"/>
</dbReference>
<comment type="similarity">
    <text evidence="2 17">Belongs to the DNA polymerase type-Y family.</text>
</comment>
<feature type="binding site" evidence="17">
    <location>
        <position position="139"/>
    </location>
    <ligand>
        <name>Mg(2+)</name>
        <dbReference type="ChEBI" id="CHEBI:18420"/>
    </ligand>
</feature>
<protein>
    <recommendedName>
        <fullName evidence="17">DNA polymerase IV</fullName>
        <shortName evidence="17">Pol IV</shortName>
        <ecNumber evidence="17">2.7.7.7</ecNumber>
    </recommendedName>
</protein>
<keyword evidence="7 17" id="KW-0548">Nucleotidyltransferase</keyword>
<evidence type="ECO:0000256" key="5">
    <source>
        <dbReference type="ARBA" id="ARBA00022490"/>
    </source>
</evidence>
<evidence type="ECO:0000256" key="16">
    <source>
        <dbReference type="ARBA" id="ARBA00049244"/>
    </source>
</evidence>
<dbReference type="GO" id="GO:0006261">
    <property type="term" value="P:DNA-templated DNA replication"/>
    <property type="evidence" value="ECO:0007669"/>
    <property type="project" value="UniProtKB-UniRule"/>
</dbReference>
<dbReference type="Gene3D" id="3.40.1170.60">
    <property type="match status" value="1"/>
</dbReference>
<comment type="subcellular location">
    <subcellularLocation>
        <location evidence="1 17">Cytoplasm</location>
    </subcellularLocation>
</comment>
<feature type="active site" evidence="17">
    <location>
        <position position="140"/>
    </location>
</feature>
<evidence type="ECO:0000256" key="7">
    <source>
        <dbReference type="ARBA" id="ARBA00022695"/>
    </source>
</evidence>
<comment type="cofactor">
    <cofactor evidence="17">
        <name>Mg(2+)</name>
        <dbReference type="ChEBI" id="CHEBI:18420"/>
    </cofactor>
    <text evidence="17">Binds 2 magnesium ions per subunit.</text>
</comment>
<evidence type="ECO:0000256" key="8">
    <source>
        <dbReference type="ARBA" id="ARBA00022705"/>
    </source>
</evidence>
<evidence type="ECO:0000313" key="20">
    <source>
        <dbReference type="Proteomes" id="UP000294664"/>
    </source>
</evidence>
<dbReference type="NCBIfam" id="NF002751">
    <property type="entry name" value="PRK02794.1"/>
    <property type="match status" value="1"/>
</dbReference>
<gene>
    <name evidence="17" type="primary">dinB</name>
    <name evidence="19" type="ORF">EDC64_12079</name>
</gene>
<keyword evidence="10 17" id="KW-0227">DNA damage</keyword>
<dbReference type="InterPro" id="IPR022880">
    <property type="entry name" value="DNApol_IV"/>
</dbReference>
<evidence type="ECO:0000256" key="1">
    <source>
        <dbReference type="ARBA" id="ARBA00004496"/>
    </source>
</evidence>
<feature type="domain" description="UmuC" evidence="18">
    <location>
        <begin position="42"/>
        <end position="222"/>
    </location>
</feature>
<dbReference type="InterPro" id="IPR001126">
    <property type="entry name" value="UmuC"/>
</dbReference>
<dbReference type="InterPro" id="IPR043502">
    <property type="entry name" value="DNA/RNA_pol_sf"/>
</dbReference>
<dbReference type="InterPro" id="IPR043128">
    <property type="entry name" value="Rev_trsase/Diguanyl_cyclase"/>
</dbReference>
<keyword evidence="5 17" id="KW-0963">Cytoplasm</keyword>
<sequence length="430" mass="46414">MNRPAATGFCRDCLADAGGGPRCARCGSPRLVRHAEADSLAIAHVDCDAFYAAVEKRDDPRLRDVPVIVGGGVRGVVSTACYIARVHGVRSAMPMFKARALCPDAVIVKPDMRKYAAVGRQVREKMRALTPLVEPLSIDEAFLDLSGTARLHGLSPGRSLARFAAQVEDEIGITVSVGLAANKFLAKTASELDKPRGFSVIGAGEAAAFLAPRPVTFIWGVGPAFGARLARDGYHRIDDLQRADAADLARLYGAEGLRLWRLARGLDARKVTPEREAKSVSAETTFDADTAELRPLEQSLYALSEEVCGRMRRADLSGRTVTLKLKTADFRLRTRSRTLDAPTILAARLYAAAHDLLLKEVDGTRFRLIGVGLSDLSPGADADPADLLDRHTPRLKAAEEAMDKLKAKFGDRAVARGILLGTDKRGRSRP</sequence>
<dbReference type="GO" id="GO:0009432">
    <property type="term" value="P:SOS response"/>
    <property type="evidence" value="ECO:0007669"/>
    <property type="project" value="TreeGrafter"/>
</dbReference>
<keyword evidence="14 17" id="KW-0234">DNA repair</keyword>
<dbReference type="NCBIfam" id="NF002677">
    <property type="entry name" value="PRK02406.1"/>
    <property type="match status" value="1"/>
</dbReference>
<dbReference type="FunFam" id="3.40.1170.60:FF:000001">
    <property type="entry name" value="DNA polymerase IV"/>
    <property type="match status" value="1"/>
</dbReference>
<dbReference type="GO" id="GO:0005829">
    <property type="term" value="C:cytosol"/>
    <property type="evidence" value="ECO:0007669"/>
    <property type="project" value="TreeGrafter"/>
</dbReference>
<dbReference type="InterPro" id="IPR017961">
    <property type="entry name" value="DNA_pol_Y-fam_little_finger"/>
</dbReference>
<evidence type="ECO:0000256" key="13">
    <source>
        <dbReference type="ARBA" id="ARBA00023125"/>
    </source>
</evidence>
<organism evidence="19 20">
    <name type="scientific">Aquabacter spiritensis</name>
    <dbReference type="NCBI Taxonomy" id="933073"/>
    <lineage>
        <taxon>Bacteria</taxon>
        <taxon>Pseudomonadati</taxon>
        <taxon>Pseudomonadota</taxon>
        <taxon>Alphaproteobacteria</taxon>
        <taxon>Hyphomicrobiales</taxon>
        <taxon>Xanthobacteraceae</taxon>
        <taxon>Aquabacter</taxon>
    </lineage>
</organism>
<dbReference type="SUPFAM" id="SSF56672">
    <property type="entry name" value="DNA/RNA polymerases"/>
    <property type="match status" value="1"/>
</dbReference>
<comment type="catalytic activity">
    <reaction evidence="16 17">
        <text>DNA(n) + a 2'-deoxyribonucleoside 5'-triphosphate = DNA(n+1) + diphosphate</text>
        <dbReference type="Rhea" id="RHEA:22508"/>
        <dbReference type="Rhea" id="RHEA-COMP:17339"/>
        <dbReference type="Rhea" id="RHEA-COMP:17340"/>
        <dbReference type="ChEBI" id="CHEBI:33019"/>
        <dbReference type="ChEBI" id="CHEBI:61560"/>
        <dbReference type="ChEBI" id="CHEBI:173112"/>
        <dbReference type="EC" id="2.7.7.7"/>
    </reaction>
</comment>
<dbReference type="GO" id="GO:0000287">
    <property type="term" value="F:magnesium ion binding"/>
    <property type="evidence" value="ECO:0007669"/>
    <property type="project" value="UniProtKB-UniRule"/>
</dbReference>
<dbReference type="Pfam" id="PF00817">
    <property type="entry name" value="IMS"/>
    <property type="match status" value="1"/>
</dbReference>
<evidence type="ECO:0000259" key="18">
    <source>
        <dbReference type="PROSITE" id="PS50173"/>
    </source>
</evidence>
<evidence type="ECO:0000256" key="15">
    <source>
        <dbReference type="ARBA" id="ARBA00025589"/>
    </source>
</evidence>
<keyword evidence="9 17" id="KW-0479">Metal-binding</keyword>
<evidence type="ECO:0000256" key="14">
    <source>
        <dbReference type="ARBA" id="ARBA00023204"/>
    </source>
</evidence>
<dbReference type="EC" id="2.7.7.7" evidence="17"/>
<dbReference type="Pfam" id="PF11799">
    <property type="entry name" value="IMS_C"/>
    <property type="match status" value="1"/>
</dbReference>
<evidence type="ECO:0000256" key="3">
    <source>
        <dbReference type="ARBA" id="ARBA00011245"/>
    </source>
</evidence>
<comment type="caution">
    <text evidence="19">The sequence shown here is derived from an EMBL/GenBank/DDBJ whole genome shotgun (WGS) entry which is preliminary data.</text>
</comment>
<keyword evidence="8 17" id="KW-0235">DNA replication</keyword>
<evidence type="ECO:0000256" key="11">
    <source>
        <dbReference type="ARBA" id="ARBA00022842"/>
    </source>
</evidence>
<dbReference type="SUPFAM" id="SSF100879">
    <property type="entry name" value="Lesion bypass DNA polymerase (Y-family), little finger domain"/>
    <property type="match status" value="1"/>
</dbReference>
<dbReference type="GO" id="GO:0003887">
    <property type="term" value="F:DNA-directed DNA polymerase activity"/>
    <property type="evidence" value="ECO:0007669"/>
    <property type="project" value="UniProtKB-UniRule"/>
</dbReference>
<evidence type="ECO:0000256" key="10">
    <source>
        <dbReference type="ARBA" id="ARBA00022763"/>
    </source>
</evidence>
<keyword evidence="6 17" id="KW-0808">Transferase</keyword>
<dbReference type="InterPro" id="IPR050116">
    <property type="entry name" value="DNA_polymerase-Y"/>
</dbReference>
<dbReference type="EMBL" id="SMAI01000020">
    <property type="protein sequence ID" value="TCT00991.1"/>
    <property type="molecule type" value="Genomic_DNA"/>
</dbReference>
<dbReference type="HAMAP" id="MF_01113">
    <property type="entry name" value="DNApol_IV"/>
    <property type="match status" value="1"/>
</dbReference>
<dbReference type="GO" id="GO:0003684">
    <property type="term" value="F:damaged DNA binding"/>
    <property type="evidence" value="ECO:0007669"/>
    <property type="project" value="InterPro"/>
</dbReference>